<organism evidence="1 2">
    <name type="scientific">Avena sativa</name>
    <name type="common">Oat</name>
    <dbReference type="NCBI Taxonomy" id="4498"/>
    <lineage>
        <taxon>Eukaryota</taxon>
        <taxon>Viridiplantae</taxon>
        <taxon>Streptophyta</taxon>
        <taxon>Embryophyta</taxon>
        <taxon>Tracheophyta</taxon>
        <taxon>Spermatophyta</taxon>
        <taxon>Magnoliopsida</taxon>
        <taxon>Liliopsida</taxon>
        <taxon>Poales</taxon>
        <taxon>Poaceae</taxon>
        <taxon>BOP clade</taxon>
        <taxon>Pooideae</taxon>
        <taxon>Poodae</taxon>
        <taxon>Poeae</taxon>
        <taxon>Poeae Chloroplast Group 1 (Aveneae type)</taxon>
        <taxon>Aveninae</taxon>
        <taxon>Avena</taxon>
    </lineage>
</organism>
<sequence>MKTVTKVVFSNVTNDGVERKRDQAELIVRCMQCDSCDGHCFKNFQQLALADWEGRPAMEPTAWVPGIPLEMTVAAPASHRDLVISSSGQQQLKLVEANIDHEYAVEVFKQAAESFKDKHDQMDMKIHLFPASMEDLAAKYAAPDVVSIGPYHHGRTLALQQMESTKHVAAWHFINDSDCSVEEVYGAVCEIADEARSHYDEDKVRGIGDDDFKPMMFYDGCFLLQFILHCSGGAVDPLLGSAFSSDDNGIARDVGLLENQLPWVVVETLMRFMPAPLDLVKFTGNVKDSLQARQQLEDVPIPWDNTYTPPHLLGLLRYYIVGSTHAGTVSSKPLSEKAKKFSISVSAIELAEIGIEITATKSTAGLKEMGIDSKASLISGELCLAPVSLDHGNASFLVNMAALELCTTPDFFEYDEDRSTVCSYLCLLGMVTDSENDVQELRKKHILQGGAGLANSDALDLFTSLEKHLRPGSAYLRIMSDIENYKIHRSVRTKVYRFGYKNFKTIAKVAAAIVAFGGFLGTLKSLK</sequence>
<protein>
    <submittedName>
        <fullName evidence="1">Uncharacterized protein</fullName>
    </submittedName>
</protein>
<reference evidence="1" key="2">
    <citation type="submission" date="2025-09" db="UniProtKB">
        <authorList>
            <consortium name="EnsemblPlants"/>
        </authorList>
    </citation>
    <scope>IDENTIFICATION</scope>
</reference>
<proteinExistence type="predicted"/>
<evidence type="ECO:0000313" key="2">
    <source>
        <dbReference type="Proteomes" id="UP001732700"/>
    </source>
</evidence>
<reference evidence="1" key="1">
    <citation type="submission" date="2021-05" db="EMBL/GenBank/DDBJ databases">
        <authorList>
            <person name="Scholz U."/>
            <person name="Mascher M."/>
            <person name="Fiebig A."/>
        </authorList>
    </citation>
    <scope>NUCLEOTIDE SEQUENCE [LARGE SCALE GENOMIC DNA]</scope>
</reference>
<name>A0ACD5UFD1_AVESA</name>
<dbReference type="EnsemblPlants" id="AVESA.00010b.r2.2AG0238750.1">
    <property type="protein sequence ID" value="AVESA.00010b.r2.2AG0238750.1.CDS"/>
    <property type="gene ID" value="AVESA.00010b.r2.2AG0238750"/>
</dbReference>
<accession>A0ACD5UFD1</accession>
<keyword evidence="2" id="KW-1185">Reference proteome</keyword>
<evidence type="ECO:0000313" key="1">
    <source>
        <dbReference type="EnsemblPlants" id="AVESA.00010b.r2.2AG0238750.1.CDS"/>
    </source>
</evidence>
<dbReference type="Proteomes" id="UP001732700">
    <property type="component" value="Chromosome 2A"/>
</dbReference>